<dbReference type="InterPro" id="IPR029047">
    <property type="entry name" value="HSP70_peptide-bd_sf"/>
</dbReference>
<dbReference type="AlphaFoldDB" id="A0A8H3HCX5"/>
<accession>A0A8H3HCX5</accession>
<dbReference type="PANTHER" id="PTHR19375">
    <property type="entry name" value="HEAT SHOCK PROTEIN 70KDA"/>
    <property type="match status" value="1"/>
</dbReference>
<dbReference type="SUPFAM" id="SSF53067">
    <property type="entry name" value="Actin-like ATPase domain"/>
    <property type="match status" value="1"/>
</dbReference>
<evidence type="ECO:0000313" key="4">
    <source>
        <dbReference type="Proteomes" id="UP000663888"/>
    </source>
</evidence>
<dbReference type="PRINTS" id="PR00301">
    <property type="entry name" value="HEATSHOCK70"/>
</dbReference>
<keyword evidence="1" id="KW-0547">Nucleotide-binding</keyword>
<protein>
    <submittedName>
        <fullName evidence="3">Uncharacterized protein</fullName>
    </submittedName>
</protein>
<proteinExistence type="predicted"/>
<gene>
    <name evidence="3" type="ORF">RDB_LOCUS157705</name>
</gene>
<evidence type="ECO:0000256" key="1">
    <source>
        <dbReference type="ARBA" id="ARBA00022741"/>
    </source>
</evidence>
<dbReference type="InterPro" id="IPR013126">
    <property type="entry name" value="Hsp_70_fam"/>
</dbReference>
<evidence type="ECO:0000256" key="2">
    <source>
        <dbReference type="ARBA" id="ARBA00022840"/>
    </source>
</evidence>
<dbReference type="GO" id="GO:0140662">
    <property type="term" value="F:ATP-dependent protein folding chaperone"/>
    <property type="evidence" value="ECO:0007669"/>
    <property type="project" value="InterPro"/>
</dbReference>
<sequence>MKETAKAYLNWKVTHAVVTILDGEDFDNYVINHFICEYKKKTGTNISQNQCAPSKLKKEVKKAKHTPSSQMLKSKELNIDLFHKTMKPVEQVLKDTSVKDGISDIALVGGSTCISKVQQLIKEYFKKDPSKGIIPDKVIAYATAVLGGIVSGKDGFNAIFLIGVCPSSLAIKTTSSISTELTPCNTIVPTKKSWIFWTTANNQPTILIQVIKGGHLLAMETPLLDKFKLSGMPPAQRSVPQIEVTFEIDANSILKVAASDKGT</sequence>
<dbReference type="SUPFAM" id="SSF100920">
    <property type="entry name" value="Heat shock protein 70kD (HSP70), peptide-binding domain"/>
    <property type="match status" value="1"/>
</dbReference>
<dbReference type="InterPro" id="IPR043129">
    <property type="entry name" value="ATPase_NBD"/>
</dbReference>
<dbReference type="Proteomes" id="UP000663888">
    <property type="component" value="Unassembled WGS sequence"/>
</dbReference>
<comment type="caution">
    <text evidence="3">The sequence shown here is derived from an EMBL/GenBank/DDBJ whole genome shotgun (WGS) entry which is preliminary data.</text>
</comment>
<dbReference type="Gene3D" id="2.60.34.10">
    <property type="entry name" value="Substrate Binding Domain Of DNAk, Chain A, domain 1"/>
    <property type="match status" value="1"/>
</dbReference>
<dbReference type="Gene3D" id="3.30.420.40">
    <property type="match status" value="2"/>
</dbReference>
<dbReference type="FunFam" id="3.90.640.10:FF:000003">
    <property type="entry name" value="Molecular chaperone DnaK"/>
    <property type="match status" value="1"/>
</dbReference>
<dbReference type="Pfam" id="PF00012">
    <property type="entry name" value="HSP70"/>
    <property type="match status" value="1"/>
</dbReference>
<reference evidence="3" key="1">
    <citation type="submission" date="2021-01" db="EMBL/GenBank/DDBJ databases">
        <authorList>
            <person name="Kaushik A."/>
        </authorList>
    </citation>
    <scope>NUCLEOTIDE SEQUENCE</scope>
    <source>
        <strain evidence="3">AG4-R118</strain>
    </source>
</reference>
<organism evidence="3 4">
    <name type="scientific">Rhizoctonia solani</name>
    <dbReference type="NCBI Taxonomy" id="456999"/>
    <lineage>
        <taxon>Eukaryota</taxon>
        <taxon>Fungi</taxon>
        <taxon>Dikarya</taxon>
        <taxon>Basidiomycota</taxon>
        <taxon>Agaricomycotina</taxon>
        <taxon>Agaricomycetes</taxon>
        <taxon>Cantharellales</taxon>
        <taxon>Ceratobasidiaceae</taxon>
        <taxon>Rhizoctonia</taxon>
    </lineage>
</organism>
<evidence type="ECO:0000313" key="3">
    <source>
        <dbReference type="EMBL" id="CAE6504362.1"/>
    </source>
</evidence>
<name>A0A8H3HCX5_9AGAM</name>
<dbReference type="GO" id="GO:0005524">
    <property type="term" value="F:ATP binding"/>
    <property type="evidence" value="ECO:0007669"/>
    <property type="project" value="UniProtKB-KW"/>
</dbReference>
<dbReference type="EMBL" id="CAJMWX010001756">
    <property type="protein sequence ID" value="CAE6504362.1"/>
    <property type="molecule type" value="Genomic_DNA"/>
</dbReference>
<dbReference type="Gene3D" id="3.90.640.10">
    <property type="entry name" value="Actin, Chain A, domain 4"/>
    <property type="match status" value="2"/>
</dbReference>
<keyword evidence="2" id="KW-0067">ATP-binding</keyword>